<dbReference type="AlphaFoldDB" id="A0AAN7VBQ3"/>
<keyword evidence="2" id="KW-1185">Reference proteome</keyword>
<proteinExistence type="predicted"/>
<sequence>MSLIKNITINGNSESISTVDLNKLIKEIEQLNKCVELERRKYNKYSIIKDVAMSCTTEESCLPTELQSKVYEILMADDVEQCLQLTPNDTLLGLPHRNTELTYEEKELIRNAVQKGIIKKSRKLFEELEELGIECNRANDLTHSVLGISVEDKVLMDYKRELNEKQSLYISQLEELISVLKEILELKSKTLPESTNNKTYACEIELRLLQLQSQVMNAKVTVDIFTETSSSMDAYRQLLKDICQQQTDCKQEIEKLRELKEKYKQVSCKQYNEILRNYVKYKSIIENKRDFLNRLNEK</sequence>
<comment type="caution">
    <text evidence="1">The sequence shown here is derived from an EMBL/GenBank/DDBJ whole genome shotgun (WGS) entry which is preliminary data.</text>
</comment>
<dbReference type="EMBL" id="JAVRBK010000006">
    <property type="protein sequence ID" value="KAK5642483.1"/>
    <property type="molecule type" value="Genomic_DNA"/>
</dbReference>
<reference evidence="1 2" key="1">
    <citation type="journal article" date="2024" name="Insects">
        <title>An Improved Chromosome-Level Genome Assembly of the Firefly Pyrocoelia pectoralis.</title>
        <authorList>
            <person name="Fu X."/>
            <person name="Meyer-Rochow V.B."/>
            <person name="Ballantyne L."/>
            <person name="Zhu X."/>
        </authorList>
    </citation>
    <scope>NUCLEOTIDE SEQUENCE [LARGE SCALE GENOMIC DNA]</scope>
    <source>
        <strain evidence="1">XCY_ONT2</strain>
    </source>
</reference>
<accession>A0AAN7VBQ3</accession>
<protein>
    <submittedName>
        <fullName evidence="1">Uncharacterized protein</fullName>
    </submittedName>
</protein>
<evidence type="ECO:0000313" key="2">
    <source>
        <dbReference type="Proteomes" id="UP001329430"/>
    </source>
</evidence>
<evidence type="ECO:0000313" key="1">
    <source>
        <dbReference type="EMBL" id="KAK5642483.1"/>
    </source>
</evidence>
<gene>
    <name evidence="1" type="ORF">RI129_008650</name>
</gene>
<dbReference type="Proteomes" id="UP001329430">
    <property type="component" value="Chromosome 6"/>
</dbReference>
<name>A0AAN7VBQ3_9COLE</name>
<organism evidence="1 2">
    <name type="scientific">Pyrocoelia pectoralis</name>
    <dbReference type="NCBI Taxonomy" id="417401"/>
    <lineage>
        <taxon>Eukaryota</taxon>
        <taxon>Metazoa</taxon>
        <taxon>Ecdysozoa</taxon>
        <taxon>Arthropoda</taxon>
        <taxon>Hexapoda</taxon>
        <taxon>Insecta</taxon>
        <taxon>Pterygota</taxon>
        <taxon>Neoptera</taxon>
        <taxon>Endopterygota</taxon>
        <taxon>Coleoptera</taxon>
        <taxon>Polyphaga</taxon>
        <taxon>Elateriformia</taxon>
        <taxon>Elateroidea</taxon>
        <taxon>Lampyridae</taxon>
        <taxon>Lampyrinae</taxon>
        <taxon>Pyrocoelia</taxon>
    </lineage>
</organism>